<keyword evidence="2" id="KW-1185">Reference proteome</keyword>
<evidence type="ECO:0000313" key="2">
    <source>
        <dbReference type="Proteomes" id="UP000821845"/>
    </source>
</evidence>
<organism evidence="1 2">
    <name type="scientific">Hyalomma asiaticum</name>
    <name type="common">Tick</name>
    <dbReference type="NCBI Taxonomy" id="266040"/>
    <lineage>
        <taxon>Eukaryota</taxon>
        <taxon>Metazoa</taxon>
        <taxon>Ecdysozoa</taxon>
        <taxon>Arthropoda</taxon>
        <taxon>Chelicerata</taxon>
        <taxon>Arachnida</taxon>
        <taxon>Acari</taxon>
        <taxon>Parasitiformes</taxon>
        <taxon>Ixodida</taxon>
        <taxon>Ixodoidea</taxon>
        <taxon>Ixodidae</taxon>
        <taxon>Hyalomminae</taxon>
        <taxon>Hyalomma</taxon>
    </lineage>
</organism>
<dbReference type="EMBL" id="CM023483">
    <property type="protein sequence ID" value="KAH6935108.1"/>
    <property type="molecule type" value="Genomic_DNA"/>
</dbReference>
<evidence type="ECO:0000313" key="1">
    <source>
        <dbReference type="EMBL" id="KAH6935108.1"/>
    </source>
</evidence>
<proteinExistence type="predicted"/>
<name>A0ACB7SK68_HYAAI</name>
<gene>
    <name evidence="1" type="ORF">HPB50_003424</name>
</gene>
<protein>
    <submittedName>
        <fullName evidence="1">Uncharacterized protein</fullName>
    </submittedName>
</protein>
<dbReference type="Proteomes" id="UP000821845">
    <property type="component" value="Chromosome 3"/>
</dbReference>
<comment type="caution">
    <text evidence="1">The sequence shown here is derived from an EMBL/GenBank/DDBJ whole genome shotgun (WGS) entry which is preliminary data.</text>
</comment>
<sequence length="129" mass="15240">MHQARYFTDCLRTACWNGDKGKSWREFLAWQKTSNQIAGWMWYVARLSLPKPQMMKADNSRVMVFREGHLQEKHRILFGLELKFAHQTTLSPPEMIALARTVTHEGTEEDRPRFTAERVEVIWDKTLCN</sequence>
<accession>A0ACB7SK68</accession>
<reference evidence="1" key="1">
    <citation type="submission" date="2020-05" db="EMBL/GenBank/DDBJ databases">
        <title>Large-scale comparative analyses of tick genomes elucidate their genetic diversity and vector capacities.</title>
        <authorList>
            <person name="Jia N."/>
            <person name="Wang J."/>
            <person name="Shi W."/>
            <person name="Du L."/>
            <person name="Sun Y."/>
            <person name="Zhan W."/>
            <person name="Jiang J."/>
            <person name="Wang Q."/>
            <person name="Zhang B."/>
            <person name="Ji P."/>
            <person name="Sakyi L.B."/>
            <person name="Cui X."/>
            <person name="Yuan T."/>
            <person name="Jiang B."/>
            <person name="Yang W."/>
            <person name="Lam T.T.-Y."/>
            <person name="Chang Q."/>
            <person name="Ding S."/>
            <person name="Wang X."/>
            <person name="Zhu J."/>
            <person name="Ruan X."/>
            <person name="Zhao L."/>
            <person name="Wei J."/>
            <person name="Que T."/>
            <person name="Du C."/>
            <person name="Cheng J."/>
            <person name="Dai P."/>
            <person name="Han X."/>
            <person name="Huang E."/>
            <person name="Gao Y."/>
            <person name="Liu J."/>
            <person name="Shao H."/>
            <person name="Ye R."/>
            <person name="Li L."/>
            <person name="Wei W."/>
            <person name="Wang X."/>
            <person name="Wang C."/>
            <person name="Yang T."/>
            <person name="Huo Q."/>
            <person name="Li W."/>
            <person name="Guo W."/>
            <person name="Chen H."/>
            <person name="Zhou L."/>
            <person name="Ni X."/>
            <person name="Tian J."/>
            <person name="Zhou Y."/>
            <person name="Sheng Y."/>
            <person name="Liu T."/>
            <person name="Pan Y."/>
            <person name="Xia L."/>
            <person name="Li J."/>
            <person name="Zhao F."/>
            <person name="Cao W."/>
        </authorList>
    </citation>
    <scope>NUCLEOTIDE SEQUENCE</scope>
    <source>
        <strain evidence="1">Hyas-2018</strain>
    </source>
</reference>